<organism evidence="1 2">
    <name type="scientific">Urbifossiella limnaea</name>
    <dbReference type="NCBI Taxonomy" id="2528023"/>
    <lineage>
        <taxon>Bacteria</taxon>
        <taxon>Pseudomonadati</taxon>
        <taxon>Planctomycetota</taxon>
        <taxon>Planctomycetia</taxon>
        <taxon>Gemmatales</taxon>
        <taxon>Gemmataceae</taxon>
        <taxon>Urbifossiella</taxon>
    </lineage>
</organism>
<dbReference type="AlphaFoldDB" id="A0A517XSR0"/>
<gene>
    <name evidence="1" type="ORF">ETAA1_25050</name>
</gene>
<dbReference type="EMBL" id="CP036273">
    <property type="protein sequence ID" value="QDU20550.1"/>
    <property type="molecule type" value="Genomic_DNA"/>
</dbReference>
<keyword evidence="2" id="KW-1185">Reference proteome</keyword>
<reference evidence="1 2" key="1">
    <citation type="submission" date="2019-02" db="EMBL/GenBank/DDBJ databases">
        <title>Deep-cultivation of Planctomycetes and their phenomic and genomic characterization uncovers novel biology.</title>
        <authorList>
            <person name="Wiegand S."/>
            <person name="Jogler M."/>
            <person name="Boedeker C."/>
            <person name="Pinto D."/>
            <person name="Vollmers J."/>
            <person name="Rivas-Marin E."/>
            <person name="Kohn T."/>
            <person name="Peeters S.H."/>
            <person name="Heuer A."/>
            <person name="Rast P."/>
            <person name="Oberbeckmann S."/>
            <person name="Bunk B."/>
            <person name="Jeske O."/>
            <person name="Meyerdierks A."/>
            <person name="Storesund J.E."/>
            <person name="Kallscheuer N."/>
            <person name="Luecker S."/>
            <person name="Lage O.M."/>
            <person name="Pohl T."/>
            <person name="Merkel B.J."/>
            <person name="Hornburger P."/>
            <person name="Mueller R.-W."/>
            <person name="Bruemmer F."/>
            <person name="Labrenz M."/>
            <person name="Spormann A.M."/>
            <person name="Op den Camp H."/>
            <person name="Overmann J."/>
            <person name="Amann R."/>
            <person name="Jetten M.S.M."/>
            <person name="Mascher T."/>
            <person name="Medema M.H."/>
            <person name="Devos D.P."/>
            <person name="Kaster A.-K."/>
            <person name="Ovreas L."/>
            <person name="Rohde M."/>
            <person name="Galperin M.Y."/>
            <person name="Jogler C."/>
        </authorList>
    </citation>
    <scope>NUCLEOTIDE SEQUENCE [LARGE SCALE GENOMIC DNA]</scope>
    <source>
        <strain evidence="1 2">ETA_A1</strain>
    </source>
</reference>
<sequence>MGVATLGRRFPVMAQLSLGESRWRMLRRVLKKKRFRYADARNMTRHDQQHFDWLLDNEFFAVAGAGAFEVTDKGKSAADLGVFDWEPAAMPPARSRTGE</sequence>
<name>A0A517XSR0_9BACT</name>
<dbReference type="Proteomes" id="UP000319576">
    <property type="component" value="Chromosome"/>
</dbReference>
<evidence type="ECO:0000313" key="1">
    <source>
        <dbReference type="EMBL" id="QDU20550.1"/>
    </source>
</evidence>
<protein>
    <submittedName>
        <fullName evidence="1">Uncharacterized protein</fullName>
    </submittedName>
</protein>
<evidence type="ECO:0000313" key="2">
    <source>
        <dbReference type="Proteomes" id="UP000319576"/>
    </source>
</evidence>
<dbReference type="KEGG" id="uli:ETAA1_25050"/>
<accession>A0A517XSR0</accession>
<proteinExistence type="predicted"/>